<comment type="caution">
    <text evidence="5">The sequence shown here is derived from an EMBL/GenBank/DDBJ whole genome shotgun (WGS) entry which is preliminary data.</text>
</comment>
<evidence type="ECO:0000256" key="1">
    <source>
        <dbReference type="ARBA" id="ARBA00022723"/>
    </source>
</evidence>
<dbReference type="GO" id="GO:0051536">
    <property type="term" value="F:iron-sulfur cluster binding"/>
    <property type="evidence" value="ECO:0007669"/>
    <property type="project" value="UniProtKB-KW"/>
</dbReference>
<evidence type="ECO:0000313" key="6">
    <source>
        <dbReference type="Proteomes" id="UP000249135"/>
    </source>
</evidence>
<dbReference type="SUPFAM" id="SSF54862">
    <property type="entry name" value="4Fe-4S ferredoxins"/>
    <property type="match status" value="1"/>
</dbReference>
<gene>
    <name evidence="5" type="ORF">DI563_30180</name>
</gene>
<feature type="non-terminal residue" evidence="5">
    <location>
        <position position="32"/>
    </location>
</feature>
<dbReference type="Proteomes" id="UP000249135">
    <property type="component" value="Unassembled WGS sequence"/>
</dbReference>
<feature type="domain" description="4Fe-4S ferredoxin-type" evidence="4">
    <location>
        <begin position="1"/>
        <end position="29"/>
    </location>
</feature>
<reference evidence="5 6" key="1">
    <citation type="submission" date="2017-08" db="EMBL/GenBank/DDBJ databases">
        <title>Infants hospitalized years apart are colonized by the same room-sourced microbial strains.</title>
        <authorList>
            <person name="Brooks B."/>
            <person name="Olm M.R."/>
            <person name="Firek B.A."/>
            <person name="Baker R."/>
            <person name="Thomas B.C."/>
            <person name="Morowitz M.J."/>
            <person name="Banfield J.F."/>
        </authorList>
    </citation>
    <scope>NUCLEOTIDE SEQUENCE [LARGE SCALE GENOMIC DNA]</scope>
    <source>
        <strain evidence="5">S2_005_003_R2_41</strain>
    </source>
</reference>
<sequence length="32" mass="3524">MALMITDECINCDVCEPECPNDAISMGEAIYE</sequence>
<dbReference type="PROSITE" id="PS51379">
    <property type="entry name" value="4FE4S_FER_2"/>
    <property type="match status" value="1"/>
</dbReference>
<dbReference type="EMBL" id="QFPP01000736">
    <property type="protein sequence ID" value="PZQ59424.1"/>
    <property type="molecule type" value="Genomic_DNA"/>
</dbReference>
<proteinExistence type="predicted"/>
<evidence type="ECO:0000259" key="4">
    <source>
        <dbReference type="PROSITE" id="PS51379"/>
    </source>
</evidence>
<keyword evidence="1" id="KW-0479">Metal-binding</keyword>
<dbReference type="InterPro" id="IPR017896">
    <property type="entry name" value="4Fe4S_Fe-S-bd"/>
</dbReference>
<evidence type="ECO:0000256" key="2">
    <source>
        <dbReference type="ARBA" id="ARBA00023004"/>
    </source>
</evidence>
<protein>
    <submittedName>
        <fullName evidence="5">Ferredoxin</fullName>
    </submittedName>
</protein>
<dbReference type="InterPro" id="IPR017900">
    <property type="entry name" value="4Fe4S_Fe_S_CS"/>
</dbReference>
<dbReference type="AlphaFoldDB" id="A0A2W5P2H4"/>
<keyword evidence="3" id="KW-0411">Iron-sulfur</keyword>
<dbReference type="Pfam" id="PF00037">
    <property type="entry name" value="Fer4"/>
    <property type="match status" value="1"/>
</dbReference>
<evidence type="ECO:0000256" key="3">
    <source>
        <dbReference type="ARBA" id="ARBA00023014"/>
    </source>
</evidence>
<keyword evidence="2" id="KW-0408">Iron</keyword>
<dbReference type="PROSITE" id="PS00198">
    <property type="entry name" value="4FE4S_FER_1"/>
    <property type="match status" value="1"/>
</dbReference>
<evidence type="ECO:0000313" key="5">
    <source>
        <dbReference type="EMBL" id="PZQ59424.1"/>
    </source>
</evidence>
<organism evidence="5 6">
    <name type="scientific">Variovorax paradoxus</name>
    <dbReference type="NCBI Taxonomy" id="34073"/>
    <lineage>
        <taxon>Bacteria</taxon>
        <taxon>Pseudomonadati</taxon>
        <taxon>Pseudomonadota</taxon>
        <taxon>Betaproteobacteria</taxon>
        <taxon>Burkholderiales</taxon>
        <taxon>Comamonadaceae</taxon>
        <taxon>Variovorax</taxon>
    </lineage>
</organism>
<dbReference type="Gene3D" id="3.30.70.20">
    <property type="match status" value="1"/>
</dbReference>
<name>A0A2W5P2H4_VARPD</name>
<accession>A0A2W5P2H4</accession>
<dbReference type="GO" id="GO:0046872">
    <property type="term" value="F:metal ion binding"/>
    <property type="evidence" value="ECO:0007669"/>
    <property type="project" value="UniProtKB-KW"/>
</dbReference>